<proteinExistence type="predicted"/>
<dbReference type="InterPro" id="IPR046700">
    <property type="entry name" value="DUF6570"/>
</dbReference>
<evidence type="ECO:0000313" key="3">
    <source>
        <dbReference type="EMBL" id="RHZ85447.1"/>
    </source>
</evidence>
<evidence type="ECO:0000256" key="1">
    <source>
        <dbReference type="SAM" id="MobiDB-lite"/>
    </source>
</evidence>
<comment type="caution">
    <text evidence="3">The sequence shown here is derived from an EMBL/GenBank/DDBJ whole genome shotgun (WGS) entry which is preliminary data.</text>
</comment>
<feature type="region of interest" description="Disordered" evidence="1">
    <location>
        <begin position="633"/>
        <end position="653"/>
    </location>
</feature>
<gene>
    <name evidence="3" type="ORF">Glove_65g123</name>
</gene>
<organism evidence="3 4">
    <name type="scientific">Diversispora epigaea</name>
    <dbReference type="NCBI Taxonomy" id="1348612"/>
    <lineage>
        <taxon>Eukaryota</taxon>
        <taxon>Fungi</taxon>
        <taxon>Fungi incertae sedis</taxon>
        <taxon>Mucoromycota</taxon>
        <taxon>Glomeromycotina</taxon>
        <taxon>Glomeromycetes</taxon>
        <taxon>Diversisporales</taxon>
        <taxon>Diversisporaceae</taxon>
        <taxon>Diversispora</taxon>
    </lineage>
</organism>
<keyword evidence="4" id="KW-1185">Reference proteome</keyword>
<sequence>MQQCKWCESQCTKKRKLCIEKDTQAVDARVPLRILKLNNEFDLSRERYANWPQPINKTVANEALAEFRENIKCDSLRELCCAVCSGLYPCEHLSIISMQEIRLLLLEASKYIVEKSFLENDFVCKHPCMDGSNHKVLLDRTRAGYHQRERMQQCKWCESQCTKKRKLCIEKDTQAVDARVPLRILKLNNEFDLSRERYANWPQPINKTVANEALAEFRENIKCDSLRELCCAVCSGLYPCEHLSIISMQEIRLLLLEASKYIVEKSFLENDFVCKHPCMDGSNHKVLLDRSKFVNNNISNRDENLFDIQIGTTPQCLQGLTILEQLLISVDYICINIIQLTNQKHTHHKLKGQPSEEQLKKVLCVRRNKIASALEWLIVHNILYKNVRFDKTTLESLPENEVPVALLATTVLININSKKVEHYTGYVTDPIDEDNINNNSSDIYDEELNNNEDTTKLYNSIGGLTELRSSGITYVNNTLVSEQERTLKLLEKMTQELTDNKQVDSSHTILMPHSNIPKNEYTDPTLLPATFPTLFPYGIGDHEDDFCKQYISFKQYIKHLLRLRDPKLRYHRSFIFAVFDMLRRRKVASGTYLMAKINNQNKNDKHNCEKMKNKIRENIDSYIVEDVEQNKEYMGKSNEPGRNVINRNEKKRI</sequence>
<feature type="domain" description="DUF6570" evidence="2">
    <location>
        <begin position="352"/>
        <end position="394"/>
    </location>
</feature>
<dbReference type="Proteomes" id="UP000266861">
    <property type="component" value="Unassembled WGS sequence"/>
</dbReference>
<evidence type="ECO:0000259" key="2">
    <source>
        <dbReference type="Pfam" id="PF20209"/>
    </source>
</evidence>
<dbReference type="OrthoDB" id="2282872at2759"/>
<dbReference type="AlphaFoldDB" id="A0A397JD01"/>
<evidence type="ECO:0000313" key="4">
    <source>
        <dbReference type="Proteomes" id="UP000266861"/>
    </source>
</evidence>
<name>A0A397JD01_9GLOM</name>
<dbReference type="Pfam" id="PF20209">
    <property type="entry name" value="DUF6570"/>
    <property type="match status" value="1"/>
</dbReference>
<protein>
    <recommendedName>
        <fullName evidence="2">DUF6570 domain-containing protein</fullName>
    </recommendedName>
</protein>
<accession>A0A397JD01</accession>
<reference evidence="3 4" key="1">
    <citation type="submission" date="2018-08" db="EMBL/GenBank/DDBJ databases">
        <title>Genome and evolution of the arbuscular mycorrhizal fungus Diversispora epigaea (formerly Glomus versiforme) and its bacterial endosymbionts.</title>
        <authorList>
            <person name="Sun X."/>
            <person name="Fei Z."/>
            <person name="Harrison M."/>
        </authorList>
    </citation>
    <scope>NUCLEOTIDE SEQUENCE [LARGE SCALE GENOMIC DNA]</scope>
    <source>
        <strain evidence="3 4">IT104</strain>
    </source>
</reference>
<dbReference type="EMBL" id="PQFF01000062">
    <property type="protein sequence ID" value="RHZ85447.1"/>
    <property type="molecule type" value="Genomic_DNA"/>
</dbReference>